<feature type="transmembrane region" description="Helical" evidence="10">
    <location>
        <begin position="125"/>
        <end position="145"/>
    </location>
</feature>
<dbReference type="GO" id="GO:0007165">
    <property type="term" value="P:signal transduction"/>
    <property type="evidence" value="ECO:0007669"/>
    <property type="project" value="UniProtKB-KW"/>
</dbReference>
<keyword evidence="4 10" id="KW-0812">Transmembrane</keyword>
<reference evidence="11" key="1">
    <citation type="submission" date="2016-07" db="EMBL/GenBank/DDBJ databases">
        <title>Olfactory-related genes from the wheat stem sawfly, an agronomic pest and primitive hymenopteran.</title>
        <authorList>
            <person name="Gress J.C."/>
            <person name="Carey C.C."/>
            <person name="Dykgreve T.A."/>
            <person name="Walden K.O."/>
            <person name="Robertson H.M."/>
            <person name="Mazurie A."/>
            <person name="Wanner K.W."/>
        </authorList>
    </citation>
    <scope>NUCLEOTIDE SEQUENCE</scope>
</reference>
<dbReference type="PANTHER" id="PTHR21137:SF35">
    <property type="entry name" value="ODORANT RECEPTOR 19A-RELATED"/>
    <property type="match status" value="1"/>
</dbReference>
<evidence type="ECO:0000256" key="3">
    <source>
        <dbReference type="ARBA" id="ARBA00022606"/>
    </source>
</evidence>
<keyword evidence="3 10" id="KW-0716">Sensory transduction</keyword>
<evidence type="ECO:0000256" key="9">
    <source>
        <dbReference type="ARBA" id="ARBA00023224"/>
    </source>
</evidence>
<keyword evidence="2" id="KW-1003">Cell membrane</keyword>
<evidence type="ECO:0000256" key="7">
    <source>
        <dbReference type="ARBA" id="ARBA00023136"/>
    </source>
</evidence>
<name>A0A1W6L1N8_CEPCN</name>
<evidence type="ECO:0000256" key="6">
    <source>
        <dbReference type="ARBA" id="ARBA00022989"/>
    </source>
</evidence>
<dbReference type="GO" id="GO:0004984">
    <property type="term" value="F:olfactory receptor activity"/>
    <property type="evidence" value="ECO:0007669"/>
    <property type="project" value="InterPro"/>
</dbReference>
<dbReference type="EMBL" id="KX609499">
    <property type="protein sequence ID" value="ARN17906.1"/>
    <property type="molecule type" value="mRNA"/>
</dbReference>
<sequence>MEILPLCFKFWTICGLWRPVRYYSSVSKFFYDSYSCVTVLVLFSFTLLEFVDIALNFGNVDDFTSNAFLFLTMIGVCYKVAHTFMKRLQIICIRDMLYDEICRPENMEEQRILDNCANACRSNTVNLGIIIMSSIVFFLVGPLLHDVNDRVLPFRAWLPYSLSSLPVFYLTYLHQSLAIISAGLVSVASDTFISGLMIQACGQLDILKCRLANLHESHNFEMAINDTFHREEAILKMCIRHHNHIFKFAALVEKTFNHVVLFQCFISAFVVCTTTLTLLNHQLLSIEFITIIVYFLSIVFQLLVYCWYGNEVILKSIEVTDAVFEMDWIRLPASMKKDLIMIMMRAERAIKFTSGYVLTLSLDSYVAILKLSYTTFNVLQRSS</sequence>
<evidence type="ECO:0000256" key="4">
    <source>
        <dbReference type="ARBA" id="ARBA00022692"/>
    </source>
</evidence>
<protein>
    <recommendedName>
        <fullName evidence="10">Odorant receptor</fullName>
    </recommendedName>
</protein>
<dbReference type="PANTHER" id="PTHR21137">
    <property type="entry name" value="ODORANT RECEPTOR"/>
    <property type="match status" value="1"/>
</dbReference>
<keyword evidence="9 10" id="KW-0807">Transducer</keyword>
<proteinExistence type="evidence at transcript level"/>
<evidence type="ECO:0000256" key="5">
    <source>
        <dbReference type="ARBA" id="ARBA00022725"/>
    </source>
</evidence>
<evidence type="ECO:0000256" key="1">
    <source>
        <dbReference type="ARBA" id="ARBA00004651"/>
    </source>
</evidence>
<dbReference type="GO" id="GO:0005886">
    <property type="term" value="C:plasma membrane"/>
    <property type="evidence" value="ECO:0007669"/>
    <property type="project" value="UniProtKB-SubCell"/>
</dbReference>
<feature type="transmembrane region" description="Helical" evidence="10">
    <location>
        <begin position="259"/>
        <end position="279"/>
    </location>
</feature>
<organism evidence="11">
    <name type="scientific">Cephus cinctus</name>
    <name type="common">Wheat stem sawfly</name>
    <dbReference type="NCBI Taxonomy" id="211228"/>
    <lineage>
        <taxon>Eukaryota</taxon>
        <taxon>Metazoa</taxon>
        <taxon>Ecdysozoa</taxon>
        <taxon>Arthropoda</taxon>
        <taxon>Hexapoda</taxon>
        <taxon>Insecta</taxon>
        <taxon>Pterygota</taxon>
        <taxon>Neoptera</taxon>
        <taxon>Endopterygota</taxon>
        <taxon>Hymenoptera</taxon>
        <taxon>Cephoidea</taxon>
        <taxon>Cephidae</taxon>
        <taxon>Cephus</taxon>
    </lineage>
</organism>
<comment type="subcellular location">
    <subcellularLocation>
        <location evidence="1 10">Cell membrane</location>
        <topology evidence="1 10">Multi-pass membrane protein</topology>
    </subcellularLocation>
</comment>
<comment type="caution">
    <text evidence="10">Lacks conserved residue(s) required for the propagation of feature annotation.</text>
</comment>
<dbReference type="InterPro" id="IPR004117">
    <property type="entry name" value="7tm6_olfct_rcpt"/>
</dbReference>
<feature type="transmembrane region" description="Helical" evidence="10">
    <location>
        <begin position="165"/>
        <end position="188"/>
    </location>
</feature>
<keyword evidence="6 10" id="KW-1133">Transmembrane helix</keyword>
<dbReference type="GO" id="GO:0005549">
    <property type="term" value="F:odorant binding"/>
    <property type="evidence" value="ECO:0007669"/>
    <property type="project" value="InterPro"/>
</dbReference>
<feature type="transmembrane region" description="Helical" evidence="10">
    <location>
        <begin position="29"/>
        <end position="51"/>
    </location>
</feature>
<feature type="transmembrane region" description="Helical" evidence="10">
    <location>
        <begin position="63"/>
        <end position="81"/>
    </location>
</feature>
<comment type="similarity">
    <text evidence="10">Belongs to the insect chemoreceptor superfamily. Heteromeric odorant receptor channel (TC 1.A.69) family.</text>
</comment>
<dbReference type="Pfam" id="PF02949">
    <property type="entry name" value="7tm_6"/>
    <property type="match status" value="1"/>
</dbReference>
<keyword evidence="8 10" id="KW-0675">Receptor</keyword>
<dbReference type="AlphaFoldDB" id="A0A1W6L1N8"/>
<evidence type="ECO:0000256" key="2">
    <source>
        <dbReference type="ARBA" id="ARBA00022475"/>
    </source>
</evidence>
<keyword evidence="5 10" id="KW-0552">Olfaction</keyword>
<evidence type="ECO:0000313" key="11">
    <source>
        <dbReference type="EMBL" id="ARN17906.1"/>
    </source>
</evidence>
<evidence type="ECO:0000256" key="10">
    <source>
        <dbReference type="RuleBase" id="RU351113"/>
    </source>
</evidence>
<feature type="transmembrane region" description="Helical" evidence="10">
    <location>
        <begin position="285"/>
        <end position="308"/>
    </location>
</feature>
<keyword evidence="7 10" id="KW-0472">Membrane</keyword>
<accession>A0A1W6L1N8</accession>
<gene>
    <name evidence="11" type="primary">Or35</name>
</gene>
<evidence type="ECO:0000256" key="8">
    <source>
        <dbReference type="ARBA" id="ARBA00023170"/>
    </source>
</evidence>